<dbReference type="GO" id="GO:0030246">
    <property type="term" value="F:carbohydrate binding"/>
    <property type="evidence" value="ECO:0007669"/>
    <property type="project" value="TreeGrafter"/>
</dbReference>
<comment type="caution">
    <text evidence="6">The sequence shown here is derived from an EMBL/GenBank/DDBJ whole genome shotgun (WGS) entry which is preliminary data.</text>
</comment>
<comment type="subcellular location">
    <subcellularLocation>
        <location evidence="1">Cell envelope</location>
    </subcellularLocation>
</comment>
<evidence type="ECO:0000256" key="4">
    <source>
        <dbReference type="SAM" id="SignalP"/>
    </source>
</evidence>
<dbReference type="Pfam" id="PF13407">
    <property type="entry name" value="Peripla_BP_4"/>
    <property type="match status" value="1"/>
</dbReference>
<dbReference type="PROSITE" id="PS51257">
    <property type="entry name" value="PROKAR_LIPOPROTEIN"/>
    <property type="match status" value="1"/>
</dbReference>
<dbReference type="EMBL" id="JAPDOD010000039">
    <property type="protein sequence ID" value="MDA0164913.1"/>
    <property type="molecule type" value="Genomic_DNA"/>
</dbReference>
<name>A0A9X3N0P5_9ACTN</name>
<sequence>MRTNRRSALAVLAALALSAGAAACGGDDGGSSSTSSGGGGGAKSGSSDEGGTIALLLPETKTTRYEEQDKPLFEAKVQALCPKCKIIYQNANQDAARQQQQAEAAITNGAKVLVLDAVDAKAATATVNRAKQSKIPVIAYDRLISGAPIDYYVSFDNVRVGKLQAQALLDKLGTTDGKQIVMLNGSPTDPSSGDYKKGAHEVLDPSGIKIAREYDTPDWSPDKAQQETEQAITALGKDKVAGVYSANDGMIGGAIAAMKSAGIDPKTVPTTGQDSEVAAIQRILVGEQYMTIYLAIKKQAESAAELAVDLIKGTQPPASLVNNKVNNGSGDVPTVLLDPTAVTKDNIKDTIIADGFHPASEICTGEFASACTEAGIS</sequence>
<feature type="domain" description="Periplasmic binding protein" evidence="5">
    <location>
        <begin position="53"/>
        <end position="314"/>
    </location>
</feature>
<evidence type="ECO:0000313" key="7">
    <source>
        <dbReference type="Proteomes" id="UP001149140"/>
    </source>
</evidence>
<dbReference type="GO" id="GO:0030288">
    <property type="term" value="C:outer membrane-bounded periplasmic space"/>
    <property type="evidence" value="ECO:0007669"/>
    <property type="project" value="TreeGrafter"/>
</dbReference>
<keyword evidence="7" id="KW-1185">Reference proteome</keyword>
<protein>
    <submittedName>
        <fullName evidence="6">Sugar ABC transporter substrate-binding protein</fullName>
    </submittedName>
</protein>
<gene>
    <name evidence="6" type="ORF">OM076_31880</name>
</gene>
<dbReference type="RefSeq" id="WP_270044166.1">
    <property type="nucleotide sequence ID" value="NZ_JAPDOD010000039.1"/>
</dbReference>
<dbReference type="Proteomes" id="UP001149140">
    <property type="component" value="Unassembled WGS sequence"/>
</dbReference>
<dbReference type="InterPro" id="IPR050555">
    <property type="entry name" value="Bact_Solute-Bind_Prot2"/>
</dbReference>
<proteinExistence type="predicted"/>
<dbReference type="Gene3D" id="3.40.50.2300">
    <property type="match status" value="2"/>
</dbReference>
<dbReference type="CDD" id="cd19995">
    <property type="entry name" value="PBP1_ABC_xylose_binding-like"/>
    <property type="match status" value="1"/>
</dbReference>
<organism evidence="6 7">
    <name type="scientific">Solirubrobacter ginsenosidimutans</name>
    <dbReference type="NCBI Taxonomy" id="490573"/>
    <lineage>
        <taxon>Bacteria</taxon>
        <taxon>Bacillati</taxon>
        <taxon>Actinomycetota</taxon>
        <taxon>Thermoleophilia</taxon>
        <taxon>Solirubrobacterales</taxon>
        <taxon>Solirubrobacteraceae</taxon>
        <taxon>Solirubrobacter</taxon>
    </lineage>
</organism>
<reference evidence="6" key="1">
    <citation type="submission" date="2022-10" db="EMBL/GenBank/DDBJ databases">
        <title>The WGS of Solirubrobacter ginsenosidimutans DSM 21036.</title>
        <authorList>
            <person name="Jiang Z."/>
        </authorList>
    </citation>
    <scope>NUCLEOTIDE SEQUENCE</scope>
    <source>
        <strain evidence="6">DSM 21036</strain>
    </source>
</reference>
<keyword evidence="2 4" id="KW-0732">Signal</keyword>
<evidence type="ECO:0000256" key="1">
    <source>
        <dbReference type="ARBA" id="ARBA00004196"/>
    </source>
</evidence>
<feature type="region of interest" description="Disordered" evidence="3">
    <location>
        <begin position="27"/>
        <end position="52"/>
    </location>
</feature>
<feature type="chain" id="PRO_5040892841" evidence="4">
    <location>
        <begin position="24"/>
        <end position="377"/>
    </location>
</feature>
<dbReference type="SUPFAM" id="SSF53822">
    <property type="entry name" value="Periplasmic binding protein-like I"/>
    <property type="match status" value="1"/>
</dbReference>
<evidence type="ECO:0000259" key="5">
    <source>
        <dbReference type="Pfam" id="PF13407"/>
    </source>
</evidence>
<dbReference type="AlphaFoldDB" id="A0A9X3N0P5"/>
<feature type="signal peptide" evidence="4">
    <location>
        <begin position="1"/>
        <end position="23"/>
    </location>
</feature>
<accession>A0A9X3N0P5</accession>
<evidence type="ECO:0000313" key="6">
    <source>
        <dbReference type="EMBL" id="MDA0164913.1"/>
    </source>
</evidence>
<evidence type="ECO:0000256" key="3">
    <source>
        <dbReference type="SAM" id="MobiDB-lite"/>
    </source>
</evidence>
<evidence type="ECO:0000256" key="2">
    <source>
        <dbReference type="ARBA" id="ARBA00022729"/>
    </source>
</evidence>
<dbReference type="PANTHER" id="PTHR30036:SF1">
    <property type="entry name" value="D-XYLOSE-BINDING PERIPLASMIC PROTEIN"/>
    <property type="match status" value="1"/>
</dbReference>
<dbReference type="PANTHER" id="PTHR30036">
    <property type="entry name" value="D-XYLOSE-BINDING PERIPLASMIC PROTEIN"/>
    <property type="match status" value="1"/>
</dbReference>
<dbReference type="InterPro" id="IPR025997">
    <property type="entry name" value="SBP_2_dom"/>
</dbReference>
<dbReference type="InterPro" id="IPR028082">
    <property type="entry name" value="Peripla_BP_I"/>
</dbReference>